<dbReference type="EMBL" id="CP000102">
    <property type="protein sequence ID" value="ABC57373.1"/>
    <property type="molecule type" value="Genomic_DNA"/>
</dbReference>
<gene>
    <name evidence="2" type="ordered locus">Msp_0985</name>
</gene>
<evidence type="ECO:0000259" key="1">
    <source>
        <dbReference type="Pfam" id="PF13673"/>
    </source>
</evidence>
<dbReference type="RefSeq" id="WP_011406572.1">
    <property type="nucleotide sequence ID" value="NC_007681.1"/>
</dbReference>
<accession>Q2NFN0</accession>
<proteinExistence type="predicted"/>
<dbReference type="HOGENOM" id="CLU_1665530_0_0_2"/>
<organism evidence="2 3">
    <name type="scientific">Methanosphaera stadtmanae (strain ATCC 43021 / DSM 3091 / JCM 11832 / MCB-3)</name>
    <dbReference type="NCBI Taxonomy" id="339860"/>
    <lineage>
        <taxon>Archaea</taxon>
        <taxon>Methanobacteriati</taxon>
        <taxon>Methanobacteriota</taxon>
        <taxon>Methanomada group</taxon>
        <taxon>Methanobacteria</taxon>
        <taxon>Methanobacteriales</taxon>
        <taxon>Methanobacteriaceae</taxon>
        <taxon>Methanosphaera</taxon>
    </lineage>
</organism>
<evidence type="ECO:0000313" key="2">
    <source>
        <dbReference type="EMBL" id="ABC57373.1"/>
    </source>
</evidence>
<dbReference type="SUPFAM" id="SSF55729">
    <property type="entry name" value="Acyl-CoA N-acyltransferases (Nat)"/>
    <property type="match status" value="1"/>
</dbReference>
<feature type="domain" description="N-acetyltransferase" evidence="1">
    <location>
        <begin position="32"/>
        <end position="138"/>
    </location>
</feature>
<dbReference type="OrthoDB" id="106308at2157"/>
<reference evidence="2 3" key="1">
    <citation type="journal article" date="2006" name="J. Bacteriol.">
        <title>The genome sequence of Methanosphaera stadtmanae reveals why this human intestinal archaeon is restricted to methanol and H2 for methane formation and ATP synthesis.</title>
        <authorList>
            <person name="Fricke W.F."/>
            <person name="Seedorf H."/>
            <person name="Henne A."/>
            <person name="Kruer M."/>
            <person name="Liesegang H."/>
            <person name="Hedderich R."/>
            <person name="Gottschalk G."/>
            <person name="Thauer R.K."/>
        </authorList>
    </citation>
    <scope>NUCLEOTIDE SEQUENCE [LARGE SCALE GENOMIC DNA]</scope>
    <source>
        <strain evidence="3">ATCC 43021 / DSM 3091 / JCM 11832 / MCB-3</strain>
    </source>
</reference>
<protein>
    <recommendedName>
        <fullName evidence="1">N-acetyltransferase domain-containing protein</fullName>
    </recommendedName>
</protein>
<dbReference type="Pfam" id="PF13673">
    <property type="entry name" value="Acetyltransf_10"/>
    <property type="match status" value="1"/>
</dbReference>
<dbReference type="GO" id="GO:0016747">
    <property type="term" value="F:acyltransferase activity, transferring groups other than amino-acyl groups"/>
    <property type="evidence" value="ECO:0007669"/>
    <property type="project" value="InterPro"/>
</dbReference>
<dbReference type="KEGG" id="mst:Msp_0985"/>
<dbReference type="AlphaFoldDB" id="Q2NFN0"/>
<dbReference type="eggNOG" id="arCOG00826">
    <property type="taxonomic scope" value="Archaea"/>
</dbReference>
<sequence>MKNILEKYHYKKITQEREFNLLQTRHNSLSKMLTKSIASEIEEVGSETYIIVYNYDIIGFFTIKVSAFEDMDNFKIKSLKLVCIYIYKDYRSHGIASSVLKDIIVSIRRDRPQYKYLIVNSFIDTIPFFINKGFDFYKKSTILNFNKRNVILLYKKIV</sequence>
<dbReference type="Gene3D" id="3.40.630.30">
    <property type="match status" value="1"/>
</dbReference>
<evidence type="ECO:0000313" key="3">
    <source>
        <dbReference type="Proteomes" id="UP000001931"/>
    </source>
</evidence>
<keyword evidence="3" id="KW-1185">Reference proteome</keyword>
<dbReference type="InterPro" id="IPR016181">
    <property type="entry name" value="Acyl_CoA_acyltransferase"/>
</dbReference>
<dbReference type="Proteomes" id="UP000001931">
    <property type="component" value="Chromosome"/>
</dbReference>
<dbReference type="GeneID" id="3855973"/>
<name>Q2NFN0_METST</name>
<dbReference type="InterPro" id="IPR000182">
    <property type="entry name" value="GNAT_dom"/>
</dbReference>